<evidence type="ECO:0000256" key="4">
    <source>
        <dbReference type="ARBA" id="ARBA00022840"/>
    </source>
</evidence>
<keyword evidence="3" id="KW-0547">Nucleotide-binding</keyword>
<dbReference type="InterPro" id="IPR005654">
    <property type="entry name" value="ATPase_AFG1-like"/>
</dbReference>
<dbReference type="Pfam" id="PF03969">
    <property type="entry name" value="AFG1_ATPase"/>
    <property type="match status" value="1"/>
</dbReference>
<dbReference type="AlphaFoldDB" id="A0AAV6XNE0"/>
<evidence type="ECO:0000256" key="1">
    <source>
        <dbReference type="ARBA" id="ARBA00007626"/>
    </source>
</evidence>
<evidence type="ECO:0000256" key="5">
    <source>
        <dbReference type="PROSITE-ProRule" id="PRU00708"/>
    </source>
</evidence>
<feature type="repeat" description="PPR" evidence="5">
    <location>
        <begin position="279"/>
        <end position="313"/>
    </location>
</feature>
<keyword evidence="8" id="KW-1185">Reference proteome</keyword>
<reference evidence="7" key="1">
    <citation type="submission" date="2019-10" db="EMBL/GenBank/DDBJ databases">
        <authorList>
            <person name="Zhang R."/>
            <person name="Pan Y."/>
            <person name="Wang J."/>
            <person name="Ma R."/>
            <person name="Yu S."/>
        </authorList>
    </citation>
    <scope>NUCLEOTIDE SEQUENCE</scope>
    <source>
        <strain evidence="7">LA-IB0</strain>
        <tissue evidence="7">Leaf</tissue>
    </source>
</reference>
<sequence length="1106" mass="125090">MSKILNLSKVLNRTDQKLPLLSHIQSRYISANSVLVPTHQHIAHLILDQKSANQAVQTFEWASKIPNFKHTQSTYRALIHKLCTFRQFNVVEQVLDEMPKRIGSSPDDDIFITIVRGFGRAKMTREAIRVLNLVSKFGDNAPSLKVLNTILDVLVKEDIDIAREFYRKKMMGNGVKGDDYTYGILMKGFCLTNRIGDGFKLLQVMKTHGVKVNIVVYNTLIYALCKNGKVGRARSLMSEMVEFSDVTFNIMISSYCDENNPVQAMVMMEKCFGSGFLPDIVALTKVVEILCNAGRIAEAVEVLERVEEKGGILDVVAYNTLLKGFVKGGKVKAGCGYLKQMEMKGCLPNTETYNVVITGLCESRMLDSALDMFDEMKRVGVERNFVTFATLIYGLCSGGRTRDGLMIFELMGEGKGGFEGHIGPYNSILYGLYKENRMDKALEFLNYMKNLFPRAVDRSLSILTLCQEGNIEKAKKILDKMNDEGDFPNALVYASLIQGFCKNGCMKEAVELMNEMIGHNFFPVASTFNVLINGFCGQGKVKTALRLLEDLKMRSCLPDYESYGLLIKAFCSEGDDIQQVLMLFMEMVERGISPDYCSWNALILVALEGPLAHYKSLVNQGKLQDDPYQEKVAFELDNLLGRLDQYEKDMEEYHANLAKWEESREKERRRLLMEEAEAKQHGGESVNKRRNFFQKLMSSTRSENVEPGVGKWVSYLNRERKLDSLVGRRPTAPTAPKGLYLYGNVGSVRRKELLSIEEGFTFTRQVLAPTSHCVLAMLQINYLMHEVWKKQKMEKSPQSSISNWVMNLPFDTKIKEWLVEEERYKQEMKMKNILPAVADKFLVDGQGDRRGASVLCFDEIQTVDVFAIIALSGIVSRLLSTGTVLVATSNRAPRDLNQTRYFWPLDSTKMKRYENTWKKVVEQSGGKVTSQTLWVMFGRTLEVSESCNGAARFTFEYLCGRPVGAADYIAVAKTYHTVFISDIPVMSMRIRDKARRFITLVDELYNHHCCLYCSAAASIDDLFQETEGTKLRRDVLAEGKVSSSGPTTGIISLLSGQEEMFAFQRAVSRLIEMQTPLYLEGVRHIHPYFHANQTGHEIDIANVVPS</sequence>
<feature type="repeat" description="PPR" evidence="5">
    <location>
        <begin position="489"/>
        <end position="523"/>
    </location>
</feature>
<dbReference type="PANTHER" id="PTHR47447:SF28">
    <property type="entry name" value="PENTACOTRIPEPTIDE-REPEAT REGION OF PRORP DOMAIN-CONTAINING PROTEIN"/>
    <property type="match status" value="1"/>
</dbReference>
<dbReference type="Pfam" id="PF13812">
    <property type="entry name" value="PPR_3"/>
    <property type="match status" value="1"/>
</dbReference>
<dbReference type="GO" id="GO:0016887">
    <property type="term" value="F:ATP hydrolysis activity"/>
    <property type="evidence" value="ECO:0007669"/>
    <property type="project" value="InterPro"/>
</dbReference>
<evidence type="ECO:0000256" key="3">
    <source>
        <dbReference type="ARBA" id="ARBA00022741"/>
    </source>
</evidence>
<keyword evidence="2" id="KW-0677">Repeat</keyword>
<comment type="caution">
    <text evidence="7">The sequence shown here is derived from an EMBL/GenBank/DDBJ whole genome shotgun (WGS) entry which is preliminary data.</text>
</comment>
<accession>A0AAV6XNE0</accession>
<name>A0AAV6XNE0_9LAMI</name>
<protein>
    <recommendedName>
        <fullName evidence="9">Pentatricopeptide repeat-containing protein</fullName>
    </recommendedName>
</protein>
<gene>
    <name evidence="7" type="ORF">BUALT_Bualt05G0005400</name>
</gene>
<feature type="repeat" description="PPR" evidence="5">
    <location>
        <begin position="178"/>
        <end position="212"/>
    </location>
</feature>
<keyword evidence="6" id="KW-0175">Coiled coil</keyword>
<feature type="repeat" description="PPR" evidence="5">
    <location>
        <begin position="559"/>
        <end position="594"/>
    </location>
</feature>
<evidence type="ECO:0000256" key="6">
    <source>
        <dbReference type="SAM" id="Coils"/>
    </source>
</evidence>
<dbReference type="Proteomes" id="UP000826271">
    <property type="component" value="Unassembled WGS sequence"/>
</dbReference>
<comment type="similarity">
    <text evidence="1">Belongs to the PPR family. P subfamily.</text>
</comment>
<dbReference type="InterPro" id="IPR011990">
    <property type="entry name" value="TPR-like_helical_dom_sf"/>
</dbReference>
<feature type="coiled-coil region" evidence="6">
    <location>
        <begin position="636"/>
        <end position="677"/>
    </location>
</feature>
<dbReference type="PANTHER" id="PTHR47447">
    <property type="entry name" value="OS03G0856100 PROTEIN"/>
    <property type="match status" value="1"/>
</dbReference>
<feature type="repeat" description="PPR" evidence="5">
    <location>
        <begin position="314"/>
        <end position="348"/>
    </location>
</feature>
<keyword evidence="4" id="KW-0067">ATP-binding</keyword>
<feature type="repeat" description="PPR" evidence="5">
    <location>
        <begin position="213"/>
        <end position="243"/>
    </location>
</feature>
<dbReference type="Pfam" id="PF12854">
    <property type="entry name" value="PPR_1"/>
    <property type="match status" value="1"/>
</dbReference>
<evidence type="ECO:0008006" key="9">
    <source>
        <dbReference type="Google" id="ProtNLM"/>
    </source>
</evidence>
<feature type="repeat" description="PPR" evidence="5">
    <location>
        <begin position="244"/>
        <end position="278"/>
    </location>
</feature>
<dbReference type="Pfam" id="PF13041">
    <property type="entry name" value="PPR_2"/>
    <property type="match status" value="2"/>
</dbReference>
<evidence type="ECO:0000313" key="8">
    <source>
        <dbReference type="Proteomes" id="UP000826271"/>
    </source>
</evidence>
<dbReference type="NCBIfam" id="TIGR00756">
    <property type="entry name" value="PPR"/>
    <property type="match status" value="8"/>
</dbReference>
<dbReference type="NCBIfam" id="NF040713">
    <property type="entry name" value="ZapE"/>
    <property type="match status" value="1"/>
</dbReference>
<dbReference type="GO" id="GO:0005524">
    <property type="term" value="F:ATP binding"/>
    <property type="evidence" value="ECO:0007669"/>
    <property type="project" value="UniProtKB-KW"/>
</dbReference>
<feature type="repeat" description="PPR" evidence="5">
    <location>
        <begin position="524"/>
        <end position="558"/>
    </location>
</feature>
<dbReference type="EMBL" id="WHWC01000005">
    <property type="protein sequence ID" value="KAG8381754.1"/>
    <property type="molecule type" value="Genomic_DNA"/>
</dbReference>
<dbReference type="InterPro" id="IPR002885">
    <property type="entry name" value="PPR_rpt"/>
</dbReference>
<dbReference type="Gene3D" id="1.25.40.10">
    <property type="entry name" value="Tetratricopeptide repeat domain"/>
    <property type="match status" value="5"/>
</dbReference>
<dbReference type="Pfam" id="PF01535">
    <property type="entry name" value="PPR"/>
    <property type="match status" value="4"/>
</dbReference>
<proteinExistence type="inferred from homology"/>
<evidence type="ECO:0000313" key="7">
    <source>
        <dbReference type="EMBL" id="KAG8381754.1"/>
    </source>
</evidence>
<dbReference type="PROSITE" id="PS51375">
    <property type="entry name" value="PPR"/>
    <property type="match status" value="9"/>
</dbReference>
<organism evidence="7 8">
    <name type="scientific">Buddleja alternifolia</name>
    <dbReference type="NCBI Taxonomy" id="168488"/>
    <lineage>
        <taxon>Eukaryota</taxon>
        <taxon>Viridiplantae</taxon>
        <taxon>Streptophyta</taxon>
        <taxon>Embryophyta</taxon>
        <taxon>Tracheophyta</taxon>
        <taxon>Spermatophyta</taxon>
        <taxon>Magnoliopsida</taxon>
        <taxon>eudicotyledons</taxon>
        <taxon>Gunneridae</taxon>
        <taxon>Pentapetalae</taxon>
        <taxon>asterids</taxon>
        <taxon>lamiids</taxon>
        <taxon>Lamiales</taxon>
        <taxon>Scrophulariaceae</taxon>
        <taxon>Buddlejeae</taxon>
        <taxon>Buddleja</taxon>
    </lineage>
</organism>
<feature type="repeat" description="PPR" evidence="5">
    <location>
        <begin position="349"/>
        <end position="383"/>
    </location>
</feature>
<evidence type="ECO:0000256" key="2">
    <source>
        <dbReference type="ARBA" id="ARBA00022737"/>
    </source>
</evidence>